<dbReference type="Gene3D" id="1.10.150.300">
    <property type="entry name" value="TGS-like domain"/>
    <property type="match status" value="1"/>
</dbReference>
<accession>A0A1U7LID8</accession>
<dbReference type="GO" id="GO:0005737">
    <property type="term" value="C:cytoplasm"/>
    <property type="evidence" value="ECO:0007669"/>
    <property type="project" value="TreeGrafter"/>
</dbReference>
<keyword evidence="2" id="KW-0067">ATP-binding</keyword>
<evidence type="ECO:0000256" key="1">
    <source>
        <dbReference type="ARBA" id="ARBA00022741"/>
    </source>
</evidence>
<dbReference type="OMA" id="CRLYKPK"/>
<evidence type="ECO:0000259" key="5">
    <source>
        <dbReference type="PROSITE" id="PS51880"/>
    </source>
</evidence>
<evidence type="ECO:0000256" key="3">
    <source>
        <dbReference type="ARBA" id="ARBA00068719"/>
    </source>
</evidence>
<feature type="domain" description="OBG-type G" evidence="4">
    <location>
        <begin position="1"/>
        <end position="258"/>
    </location>
</feature>
<keyword evidence="1" id="KW-0547">Nucleotide-binding</keyword>
<dbReference type="SUPFAM" id="SSF52540">
    <property type="entry name" value="P-loop containing nucleoside triphosphate hydrolases"/>
    <property type="match status" value="1"/>
</dbReference>
<organism evidence="6 7">
    <name type="scientific">Neolecta irregularis (strain DAH-3)</name>
    <dbReference type="NCBI Taxonomy" id="1198029"/>
    <lineage>
        <taxon>Eukaryota</taxon>
        <taxon>Fungi</taxon>
        <taxon>Dikarya</taxon>
        <taxon>Ascomycota</taxon>
        <taxon>Taphrinomycotina</taxon>
        <taxon>Neolectales</taxon>
        <taxon>Neolectaceae</taxon>
        <taxon>Neolecta</taxon>
    </lineage>
</organism>
<dbReference type="FunFam" id="1.10.150.300:FF:000001">
    <property type="entry name" value="Ribosome-binding ATPase YchF"/>
    <property type="match status" value="1"/>
</dbReference>
<dbReference type="InterPro" id="IPR013029">
    <property type="entry name" value="YchF_C"/>
</dbReference>
<feature type="domain" description="TGS" evidence="5">
    <location>
        <begin position="279"/>
        <end position="362"/>
    </location>
</feature>
<protein>
    <recommendedName>
        <fullName evidence="3">Obg-like ATPase homolog</fullName>
    </recommendedName>
</protein>
<dbReference type="PIRSF" id="PIRSF006641">
    <property type="entry name" value="CHP00092"/>
    <property type="match status" value="1"/>
</dbReference>
<evidence type="ECO:0000313" key="6">
    <source>
        <dbReference type="EMBL" id="OLL22417.1"/>
    </source>
</evidence>
<dbReference type="PROSITE" id="PS51880">
    <property type="entry name" value="TGS"/>
    <property type="match status" value="1"/>
</dbReference>
<evidence type="ECO:0000256" key="2">
    <source>
        <dbReference type="ARBA" id="ARBA00022840"/>
    </source>
</evidence>
<sequence length="366" mass="40536">MPNVGKSTFFQTLTKCSLGNPANFPYATIEPEESQVAVPDERFDWLCNHFKPPSKIPASLKVFDIAGLTKGASTGAGLGNAFLSHVRAVDAMFQMVRAFDDAEIIHVEGDVDPIRDLTIISDELRIKDMEFVGAHIERLKKETARGGTVSLEVKAKLAELDVANRVLKCLEDGKDVRKGSWNSKDVDVINTFLLLTAKPVVYLVNLSERDYIRQKNKYLPKIKAWVEENNPGDPIIPISVSMEERLTRMTDAQAGEELTRLGTKSILPKIVKAGYAALELQYYFTCGEDEVRAWTIRKGTKAPAAAGVIHSDFEKNFVCGEIMNFDDLKEAGSEAGVKAAGKVQMKGKDYILRDGDICFWKSGRAK</sequence>
<proteinExistence type="predicted"/>
<dbReference type="GO" id="GO:0016887">
    <property type="term" value="F:ATP hydrolysis activity"/>
    <property type="evidence" value="ECO:0007669"/>
    <property type="project" value="InterPro"/>
</dbReference>
<dbReference type="OrthoDB" id="424823at2759"/>
<dbReference type="Pfam" id="PF01926">
    <property type="entry name" value="MMR_HSR1"/>
    <property type="match status" value="1"/>
</dbReference>
<dbReference type="InterPro" id="IPR006073">
    <property type="entry name" value="GTP-bd"/>
</dbReference>
<dbReference type="Gene3D" id="3.40.50.300">
    <property type="entry name" value="P-loop containing nucleotide triphosphate hydrolases"/>
    <property type="match status" value="1"/>
</dbReference>
<dbReference type="PROSITE" id="PS51710">
    <property type="entry name" value="G_OBG"/>
    <property type="match status" value="1"/>
</dbReference>
<dbReference type="NCBIfam" id="TIGR00092">
    <property type="entry name" value="redox-regulated ATPase YchF"/>
    <property type="match status" value="1"/>
</dbReference>
<dbReference type="InterPro" id="IPR012676">
    <property type="entry name" value="TGS-like"/>
</dbReference>
<dbReference type="InterPro" id="IPR004396">
    <property type="entry name" value="ATPase_YchF/OLA1"/>
</dbReference>
<evidence type="ECO:0000259" key="4">
    <source>
        <dbReference type="PROSITE" id="PS51710"/>
    </source>
</evidence>
<dbReference type="InterPro" id="IPR031167">
    <property type="entry name" value="G_OBG"/>
</dbReference>
<dbReference type="CDD" id="cd04867">
    <property type="entry name" value="TGS_YchF_OLA1"/>
    <property type="match status" value="1"/>
</dbReference>
<dbReference type="Pfam" id="PF06071">
    <property type="entry name" value="YchF-GTPase_C"/>
    <property type="match status" value="1"/>
</dbReference>
<reference evidence="6 7" key="1">
    <citation type="submission" date="2016-04" db="EMBL/GenBank/DDBJ databases">
        <title>Evolutionary innovation and constraint leading to complex multicellularity in the Ascomycota.</title>
        <authorList>
            <person name="Cisse O."/>
            <person name="Nguyen A."/>
            <person name="Hewitt D.A."/>
            <person name="Jedd G."/>
            <person name="Stajich J.E."/>
        </authorList>
    </citation>
    <scope>NUCLEOTIDE SEQUENCE [LARGE SCALE GENOMIC DNA]</scope>
    <source>
        <strain evidence="6 7">DAH-3</strain>
    </source>
</reference>
<dbReference type="PANTHER" id="PTHR23305:SF11">
    <property type="entry name" value="OBG-LIKE ATPASE 1"/>
    <property type="match status" value="1"/>
</dbReference>
<dbReference type="EMBL" id="LXFE01003343">
    <property type="protein sequence ID" value="OLL22417.1"/>
    <property type="molecule type" value="Genomic_DNA"/>
</dbReference>
<dbReference type="GO" id="GO:0005524">
    <property type="term" value="F:ATP binding"/>
    <property type="evidence" value="ECO:0007669"/>
    <property type="project" value="UniProtKB-KW"/>
</dbReference>
<dbReference type="SUPFAM" id="SSF81271">
    <property type="entry name" value="TGS-like"/>
    <property type="match status" value="1"/>
</dbReference>
<comment type="caution">
    <text evidence="6">The sequence shown here is derived from an EMBL/GenBank/DDBJ whole genome shotgun (WGS) entry which is preliminary data.</text>
</comment>
<dbReference type="AlphaFoldDB" id="A0A1U7LID8"/>
<gene>
    <name evidence="6" type="ORF">NEOLI_001764</name>
</gene>
<dbReference type="Gene3D" id="3.10.20.30">
    <property type="match status" value="1"/>
</dbReference>
<dbReference type="InterPro" id="IPR023192">
    <property type="entry name" value="TGS-like_dom_sf"/>
</dbReference>
<dbReference type="FunFam" id="3.10.20.30:FF:000001">
    <property type="entry name" value="Ribosome-binding ATPase YchF"/>
    <property type="match status" value="1"/>
</dbReference>
<evidence type="ECO:0000313" key="7">
    <source>
        <dbReference type="Proteomes" id="UP000186594"/>
    </source>
</evidence>
<dbReference type="PRINTS" id="PR00326">
    <property type="entry name" value="GTP1OBG"/>
</dbReference>
<dbReference type="Proteomes" id="UP000186594">
    <property type="component" value="Unassembled WGS sequence"/>
</dbReference>
<dbReference type="InterPro" id="IPR027417">
    <property type="entry name" value="P-loop_NTPase"/>
</dbReference>
<dbReference type="InterPro" id="IPR004095">
    <property type="entry name" value="TGS"/>
</dbReference>
<dbReference type="GO" id="GO:0005525">
    <property type="term" value="F:GTP binding"/>
    <property type="evidence" value="ECO:0007669"/>
    <property type="project" value="InterPro"/>
</dbReference>
<dbReference type="STRING" id="1198029.A0A1U7LID8"/>
<dbReference type="InterPro" id="IPR012675">
    <property type="entry name" value="Beta-grasp_dom_sf"/>
</dbReference>
<dbReference type="CDD" id="cd01900">
    <property type="entry name" value="YchF"/>
    <property type="match status" value="1"/>
</dbReference>
<dbReference type="PANTHER" id="PTHR23305">
    <property type="entry name" value="OBG GTPASE FAMILY"/>
    <property type="match status" value="1"/>
</dbReference>
<keyword evidence="7" id="KW-1185">Reference proteome</keyword>
<name>A0A1U7LID8_NEOID</name>
<dbReference type="InterPro" id="IPR041706">
    <property type="entry name" value="YchF_N"/>
</dbReference>